<dbReference type="Pfam" id="PF06170">
    <property type="entry name" value="DUF983"/>
    <property type="match status" value="1"/>
</dbReference>
<evidence type="ECO:0000256" key="1">
    <source>
        <dbReference type="SAM" id="Phobius"/>
    </source>
</evidence>
<sequence>MQSASYSQRALPMPHRLRVPVCKPAPPPADLPPEEGGGRPIALSIWRGARRLCPRCGVGMIMEGYLGIRAACPHCGERLGHIRADDGPAYFTVLVAGHVVVPLTLAAEQAWHPPLEVQMVVALSGLGLLIWRLLPRMKGAVLGLMWAHGLKGDEVQGDVERHG</sequence>
<keyword evidence="1" id="KW-0812">Transmembrane</keyword>
<evidence type="ECO:0000313" key="3">
    <source>
        <dbReference type="Proteomes" id="UP000007058"/>
    </source>
</evidence>
<dbReference type="EMBL" id="AP007255">
    <property type="protein sequence ID" value="BAE50137.1"/>
    <property type="molecule type" value="Genomic_DNA"/>
</dbReference>
<gene>
    <name evidence="2" type="ordered locus">amb1333</name>
</gene>
<dbReference type="KEGG" id="mag:amb1333"/>
<dbReference type="STRING" id="342108.amb1333"/>
<dbReference type="HOGENOM" id="CLU_133751_1_0_5"/>
<dbReference type="InterPro" id="IPR009325">
    <property type="entry name" value="DUF983"/>
</dbReference>
<dbReference type="AlphaFoldDB" id="Q2W7N8"/>
<evidence type="ECO:0008006" key="4">
    <source>
        <dbReference type="Google" id="ProtNLM"/>
    </source>
</evidence>
<name>Q2W7N8_PARM1</name>
<reference evidence="2 3" key="1">
    <citation type="journal article" date="2005" name="DNA Res.">
        <title>Complete genome sequence of the facultative anaerobic magnetotactic bacterium Magnetospirillum sp. strain AMB-1.</title>
        <authorList>
            <person name="Matsunaga T."/>
            <person name="Okamura Y."/>
            <person name="Fukuda Y."/>
            <person name="Wahyudi A.T."/>
            <person name="Murase Y."/>
            <person name="Takeyama H."/>
        </authorList>
    </citation>
    <scope>NUCLEOTIDE SEQUENCE [LARGE SCALE GENOMIC DNA]</scope>
    <source>
        <strain evidence="3">ATCC 700264 / AMB-1</strain>
    </source>
</reference>
<keyword evidence="1" id="KW-1133">Transmembrane helix</keyword>
<evidence type="ECO:0000313" key="2">
    <source>
        <dbReference type="EMBL" id="BAE50137.1"/>
    </source>
</evidence>
<organism evidence="2 3">
    <name type="scientific">Paramagnetospirillum magneticum (strain ATCC 700264 / AMB-1)</name>
    <name type="common">Magnetospirillum magneticum</name>
    <dbReference type="NCBI Taxonomy" id="342108"/>
    <lineage>
        <taxon>Bacteria</taxon>
        <taxon>Pseudomonadati</taxon>
        <taxon>Pseudomonadota</taxon>
        <taxon>Alphaproteobacteria</taxon>
        <taxon>Rhodospirillales</taxon>
        <taxon>Magnetospirillaceae</taxon>
        <taxon>Paramagnetospirillum</taxon>
    </lineage>
</organism>
<feature type="transmembrane region" description="Helical" evidence="1">
    <location>
        <begin position="117"/>
        <end position="134"/>
    </location>
</feature>
<feature type="transmembrane region" description="Helical" evidence="1">
    <location>
        <begin position="88"/>
        <end position="105"/>
    </location>
</feature>
<keyword evidence="1" id="KW-0472">Membrane</keyword>
<protein>
    <recommendedName>
        <fullName evidence="4">DUF983 domain-containing protein</fullName>
    </recommendedName>
</protein>
<keyword evidence="3" id="KW-1185">Reference proteome</keyword>
<accession>Q2W7N8</accession>
<dbReference type="Proteomes" id="UP000007058">
    <property type="component" value="Chromosome"/>
</dbReference>
<proteinExistence type="predicted"/>